<keyword evidence="2" id="KW-1185">Reference proteome</keyword>
<evidence type="ECO:0000313" key="2">
    <source>
        <dbReference type="Proteomes" id="UP001211907"/>
    </source>
</evidence>
<comment type="caution">
    <text evidence="1">The sequence shown here is derived from an EMBL/GenBank/DDBJ whole genome shotgun (WGS) entry which is preliminary data.</text>
</comment>
<protein>
    <submittedName>
        <fullName evidence="1">Uncharacterized protein</fullName>
    </submittedName>
</protein>
<dbReference type="AlphaFoldDB" id="A0AAD5T5W7"/>
<evidence type="ECO:0000313" key="1">
    <source>
        <dbReference type="EMBL" id="KAJ3132155.1"/>
    </source>
</evidence>
<gene>
    <name evidence="1" type="ORF">HK100_005623</name>
</gene>
<dbReference type="EMBL" id="JADGJH010000262">
    <property type="protein sequence ID" value="KAJ3132155.1"/>
    <property type="molecule type" value="Genomic_DNA"/>
</dbReference>
<dbReference type="Proteomes" id="UP001211907">
    <property type="component" value="Unassembled WGS sequence"/>
</dbReference>
<organism evidence="1 2">
    <name type="scientific">Physocladia obscura</name>
    <dbReference type="NCBI Taxonomy" id="109957"/>
    <lineage>
        <taxon>Eukaryota</taxon>
        <taxon>Fungi</taxon>
        <taxon>Fungi incertae sedis</taxon>
        <taxon>Chytridiomycota</taxon>
        <taxon>Chytridiomycota incertae sedis</taxon>
        <taxon>Chytridiomycetes</taxon>
        <taxon>Chytridiales</taxon>
        <taxon>Chytriomycetaceae</taxon>
        <taxon>Physocladia</taxon>
    </lineage>
</organism>
<reference evidence="1" key="1">
    <citation type="submission" date="2020-05" db="EMBL/GenBank/DDBJ databases">
        <title>Phylogenomic resolution of chytrid fungi.</title>
        <authorList>
            <person name="Stajich J.E."/>
            <person name="Amses K."/>
            <person name="Simmons R."/>
            <person name="Seto K."/>
            <person name="Myers J."/>
            <person name="Bonds A."/>
            <person name="Quandt C.A."/>
            <person name="Barry K."/>
            <person name="Liu P."/>
            <person name="Grigoriev I."/>
            <person name="Longcore J.E."/>
            <person name="James T.Y."/>
        </authorList>
    </citation>
    <scope>NUCLEOTIDE SEQUENCE</scope>
    <source>
        <strain evidence="1">JEL0513</strain>
    </source>
</reference>
<sequence length="413" mass="46414">MFQSADGRTSRPLFTAIVRAHNGLIFAHGMPPTATSMPLVAMGTGLSLNQAKESALSSLGKDCYSEVILSNGYNSAQLAKSYLDKYLLDMPLSLASLFVGRCRFCARLIEEVFKAPEKPVYDHAMTLYHRLTTDICSRFMQLHETFRPIRIEENFAPLFESGIGILKTAENYVRLVEISEPIVISGFMRTSEQRSLEKLIVGRLSLLTNQPSQRGQVESCPFLCNEIKKKYDGKYVKIRIPAIGHPKFGQALSLKGTKIDSFLAQADAPFGFLDIYTGPDFMCILEILDSKGIRHFQILMLVQCKFQKRKVNMKTDIWRTTTLQGMFTQKDGKRPKTRKGEFSSLKVKIAELTISAVCGAAVLFPVQHKNSELIEMRKTAAKNNVVLFASDADFQQLFSEGELLRLNDLKQKN</sequence>
<name>A0AAD5T5W7_9FUNG</name>
<proteinExistence type="predicted"/>
<accession>A0AAD5T5W7</accession>